<dbReference type="RefSeq" id="WP_345211818.1">
    <property type="nucleotide sequence ID" value="NZ_BAABFT010000007.1"/>
</dbReference>
<keyword evidence="3" id="KW-1185">Reference proteome</keyword>
<evidence type="ECO:0000313" key="3">
    <source>
        <dbReference type="Proteomes" id="UP001500582"/>
    </source>
</evidence>
<gene>
    <name evidence="2" type="ORF">GCM10023149_28950</name>
</gene>
<protein>
    <recommendedName>
        <fullName evidence="1">HTH cro/C1-type domain-containing protein</fullName>
    </recommendedName>
</protein>
<evidence type="ECO:0000313" key="2">
    <source>
        <dbReference type="EMBL" id="GAA4326261.1"/>
    </source>
</evidence>
<dbReference type="InterPro" id="IPR010982">
    <property type="entry name" value="Lambda_DNA-bd_dom_sf"/>
</dbReference>
<organism evidence="2 3">
    <name type="scientific">Mucilaginibacter gynuensis</name>
    <dbReference type="NCBI Taxonomy" id="1302236"/>
    <lineage>
        <taxon>Bacteria</taxon>
        <taxon>Pseudomonadati</taxon>
        <taxon>Bacteroidota</taxon>
        <taxon>Sphingobacteriia</taxon>
        <taxon>Sphingobacteriales</taxon>
        <taxon>Sphingobacteriaceae</taxon>
        <taxon>Mucilaginibacter</taxon>
    </lineage>
</organism>
<dbReference type="InterPro" id="IPR001387">
    <property type="entry name" value="Cro/C1-type_HTH"/>
</dbReference>
<dbReference type="EMBL" id="BAABFT010000007">
    <property type="protein sequence ID" value="GAA4326261.1"/>
    <property type="molecule type" value="Genomic_DNA"/>
</dbReference>
<accession>A0ABP8GKY8</accession>
<dbReference type="Gene3D" id="1.10.260.40">
    <property type="entry name" value="lambda repressor-like DNA-binding domains"/>
    <property type="match status" value="1"/>
</dbReference>
<dbReference type="SUPFAM" id="SSF47413">
    <property type="entry name" value="lambda repressor-like DNA-binding domains"/>
    <property type="match status" value="1"/>
</dbReference>
<feature type="domain" description="HTH cro/C1-type" evidence="1">
    <location>
        <begin position="24"/>
        <end position="79"/>
    </location>
</feature>
<name>A0ABP8GKY8_9SPHI</name>
<dbReference type="SMART" id="SM00530">
    <property type="entry name" value="HTH_XRE"/>
    <property type="match status" value="1"/>
</dbReference>
<comment type="caution">
    <text evidence="2">The sequence shown here is derived from an EMBL/GenBank/DDBJ whole genome shotgun (WGS) entry which is preliminary data.</text>
</comment>
<proteinExistence type="predicted"/>
<dbReference type="Proteomes" id="UP001500582">
    <property type="component" value="Unassembled WGS sequence"/>
</dbReference>
<sequence>MTGSFKGPKDEKLSKEIVKRLGERIKQIRIQLGYETAEAFANAHDIHRSQYSKFEQGQNLTFVTIGLLISKMGVKYRDFFEEGFDN</sequence>
<evidence type="ECO:0000259" key="1">
    <source>
        <dbReference type="SMART" id="SM00530"/>
    </source>
</evidence>
<reference evidence="3" key="1">
    <citation type="journal article" date="2019" name="Int. J. Syst. Evol. Microbiol.">
        <title>The Global Catalogue of Microorganisms (GCM) 10K type strain sequencing project: providing services to taxonomists for standard genome sequencing and annotation.</title>
        <authorList>
            <consortium name="The Broad Institute Genomics Platform"/>
            <consortium name="The Broad Institute Genome Sequencing Center for Infectious Disease"/>
            <person name="Wu L."/>
            <person name="Ma J."/>
        </authorList>
    </citation>
    <scope>NUCLEOTIDE SEQUENCE [LARGE SCALE GENOMIC DNA]</scope>
    <source>
        <strain evidence="3">JCM 17705</strain>
    </source>
</reference>
<dbReference type="CDD" id="cd00093">
    <property type="entry name" value="HTH_XRE"/>
    <property type="match status" value="1"/>
</dbReference>